<dbReference type="InterPro" id="IPR000276">
    <property type="entry name" value="GPCR_Rhodpsn"/>
</dbReference>
<keyword evidence="2" id="KW-1003">Cell membrane</keyword>
<evidence type="ECO:0000256" key="9">
    <source>
        <dbReference type="ARBA" id="ARBA00023224"/>
    </source>
</evidence>
<name>A0A914RLG9_PAREQ</name>
<keyword evidence="5" id="KW-0297">G-protein coupled receptor</keyword>
<feature type="transmembrane region" description="Helical" evidence="11">
    <location>
        <begin position="324"/>
        <end position="345"/>
    </location>
</feature>
<keyword evidence="3 11" id="KW-0812">Transmembrane</keyword>
<evidence type="ECO:0000256" key="5">
    <source>
        <dbReference type="ARBA" id="ARBA00023040"/>
    </source>
</evidence>
<evidence type="ECO:0000256" key="3">
    <source>
        <dbReference type="ARBA" id="ARBA00022692"/>
    </source>
</evidence>
<comment type="subcellular location">
    <subcellularLocation>
        <location evidence="1">Cell membrane</location>
        <topology evidence="1">Multi-pass membrane protein</topology>
    </subcellularLocation>
</comment>
<evidence type="ECO:0000256" key="8">
    <source>
        <dbReference type="ARBA" id="ARBA00023180"/>
    </source>
</evidence>
<sequence>MEEQFFANEEDVLNLEDEERPQPESRTFAATIDANMVTQLWYRSTGLFVYTFRATRSSSREEKFLFDAMSAAARETPQNEAIVGLTTRKDAKLSLRKCMTIASGDGKGNAASTEGMPQIPHKKFNRKSHFVKIFALNAKKLASTGQATTLIDTAKLYVGVDSLNVPSVLLYRRLDKAVPPSNNFYESMRETGPLYLFHNARGFYSMNEAVVAFFAGNSLTRTHYARVGLSPVFGMHAAAESMVLSKILSIQPQLQNASLLIHQSQPQVRLTSIDKLFFFTQADELREGCRKILAEKTFSLHLLFPAGRTGDSLDMKLLYTRADYPVIILMTVIGNSLVVIAIFNYRPLKKVQNYFLVSLAASDLCVADGC</sequence>
<dbReference type="PRINTS" id="PR00237">
    <property type="entry name" value="GPCRRHODOPSN"/>
</dbReference>
<evidence type="ECO:0000313" key="13">
    <source>
        <dbReference type="Proteomes" id="UP000887564"/>
    </source>
</evidence>
<dbReference type="AlphaFoldDB" id="A0A914RLG9"/>
<evidence type="ECO:0000256" key="7">
    <source>
        <dbReference type="ARBA" id="ARBA00023170"/>
    </source>
</evidence>
<feature type="domain" description="G-protein coupled receptors family 1 profile" evidence="12">
    <location>
        <begin position="334"/>
        <end position="370"/>
    </location>
</feature>
<dbReference type="PANTHER" id="PTHR24248">
    <property type="entry name" value="ADRENERGIC RECEPTOR-RELATED G-PROTEIN COUPLED RECEPTOR"/>
    <property type="match status" value="1"/>
</dbReference>
<dbReference type="GO" id="GO:0005886">
    <property type="term" value="C:plasma membrane"/>
    <property type="evidence" value="ECO:0007669"/>
    <property type="project" value="UniProtKB-SubCell"/>
</dbReference>
<evidence type="ECO:0000313" key="14">
    <source>
        <dbReference type="WBParaSite" id="PEQ_0000713601-mRNA-1"/>
    </source>
</evidence>
<protein>
    <submittedName>
        <fullName evidence="14">G-protein coupled receptors family 1 profile domain-containing protein</fullName>
    </submittedName>
</protein>
<reference evidence="14" key="1">
    <citation type="submission" date="2022-11" db="UniProtKB">
        <authorList>
            <consortium name="WormBaseParasite"/>
        </authorList>
    </citation>
    <scope>IDENTIFICATION</scope>
</reference>
<dbReference type="Gene3D" id="1.20.1070.10">
    <property type="entry name" value="Rhodopsin 7-helix transmembrane proteins"/>
    <property type="match status" value="1"/>
</dbReference>
<keyword evidence="6 11" id="KW-0472">Membrane</keyword>
<evidence type="ECO:0000256" key="10">
    <source>
        <dbReference type="SAM" id="MobiDB-lite"/>
    </source>
</evidence>
<evidence type="ECO:0000256" key="1">
    <source>
        <dbReference type="ARBA" id="ARBA00004651"/>
    </source>
</evidence>
<dbReference type="PROSITE" id="PS50262">
    <property type="entry name" value="G_PROTEIN_RECEP_F1_2"/>
    <property type="match status" value="1"/>
</dbReference>
<evidence type="ECO:0000256" key="2">
    <source>
        <dbReference type="ARBA" id="ARBA00022475"/>
    </source>
</evidence>
<dbReference type="Proteomes" id="UP000887564">
    <property type="component" value="Unplaced"/>
</dbReference>
<evidence type="ECO:0000256" key="6">
    <source>
        <dbReference type="ARBA" id="ARBA00023136"/>
    </source>
</evidence>
<dbReference type="InterPro" id="IPR017452">
    <property type="entry name" value="GPCR_Rhodpsn_7TM"/>
</dbReference>
<dbReference type="PANTHER" id="PTHR24248:SF174">
    <property type="entry name" value="TYRAMINE_OCTOPAMINE RECEPTOR"/>
    <property type="match status" value="1"/>
</dbReference>
<evidence type="ECO:0000256" key="11">
    <source>
        <dbReference type="SAM" id="Phobius"/>
    </source>
</evidence>
<dbReference type="GO" id="GO:0004930">
    <property type="term" value="F:G protein-coupled receptor activity"/>
    <property type="evidence" value="ECO:0007669"/>
    <property type="project" value="UniProtKB-KW"/>
</dbReference>
<dbReference type="SUPFAM" id="SSF81321">
    <property type="entry name" value="Family A G protein-coupled receptor-like"/>
    <property type="match status" value="1"/>
</dbReference>
<evidence type="ECO:0000256" key="4">
    <source>
        <dbReference type="ARBA" id="ARBA00022989"/>
    </source>
</evidence>
<accession>A0A914RLG9</accession>
<keyword evidence="4 11" id="KW-1133">Transmembrane helix</keyword>
<dbReference type="WBParaSite" id="PEQ_0000713601-mRNA-1">
    <property type="protein sequence ID" value="PEQ_0000713601-mRNA-1"/>
    <property type="gene ID" value="PEQ_0000713601"/>
</dbReference>
<feature type="region of interest" description="Disordered" evidence="10">
    <location>
        <begin position="1"/>
        <end position="24"/>
    </location>
</feature>
<keyword evidence="8" id="KW-0325">Glycoprotein</keyword>
<feature type="compositionally biased region" description="Acidic residues" evidence="10">
    <location>
        <begin position="1"/>
        <end position="19"/>
    </location>
</feature>
<keyword evidence="9" id="KW-0807">Transducer</keyword>
<keyword evidence="7" id="KW-0675">Receptor</keyword>
<evidence type="ECO:0000259" key="12">
    <source>
        <dbReference type="PROSITE" id="PS50262"/>
    </source>
</evidence>
<organism evidence="13 14">
    <name type="scientific">Parascaris equorum</name>
    <name type="common">Equine roundworm</name>
    <dbReference type="NCBI Taxonomy" id="6256"/>
    <lineage>
        <taxon>Eukaryota</taxon>
        <taxon>Metazoa</taxon>
        <taxon>Ecdysozoa</taxon>
        <taxon>Nematoda</taxon>
        <taxon>Chromadorea</taxon>
        <taxon>Rhabditida</taxon>
        <taxon>Spirurina</taxon>
        <taxon>Ascaridomorpha</taxon>
        <taxon>Ascaridoidea</taxon>
        <taxon>Ascarididae</taxon>
        <taxon>Parascaris</taxon>
    </lineage>
</organism>
<proteinExistence type="predicted"/>
<keyword evidence="13" id="KW-1185">Reference proteome</keyword>